<dbReference type="EMBL" id="JAUIZM010000005">
    <property type="protein sequence ID" value="KAK1382305.1"/>
    <property type="molecule type" value="Genomic_DNA"/>
</dbReference>
<evidence type="ECO:0000313" key="2">
    <source>
        <dbReference type="Proteomes" id="UP001237642"/>
    </source>
</evidence>
<proteinExistence type="predicted"/>
<keyword evidence="2" id="KW-1185">Reference proteome</keyword>
<gene>
    <name evidence="1" type="ORF">POM88_020040</name>
</gene>
<accession>A0AAD8MMQ1</accession>
<reference evidence="1" key="2">
    <citation type="submission" date="2023-05" db="EMBL/GenBank/DDBJ databases">
        <authorList>
            <person name="Schelkunov M.I."/>
        </authorList>
    </citation>
    <scope>NUCLEOTIDE SEQUENCE</scope>
    <source>
        <strain evidence="1">Hsosn_3</strain>
        <tissue evidence="1">Leaf</tissue>
    </source>
</reference>
<comment type="caution">
    <text evidence="1">The sequence shown here is derived from an EMBL/GenBank/DDBJ whole genome shotgun (WGS) entry which is preliminary data.</text>
</comment>
<dbReference type="AlphaFoldDB" id="A0AAD8MMQ1"/>
<dbReference type="Proteomes" id="UP001237642">
    <property type="component" value="Unassembled WGS sequence"/>
</dbReference>
<sequence>MVPHVFEKLKTLDMSDSEDLTTTPDFKSFFQMYSQFGHPIHICSTKFPDWISKSTMYCRSTMYLDLPPNVSHKYLGMILCIRTLSYFTSYSVEKTSYYVKKTPSDVIWRGLFENYGYKKLMVIVPRSTFLVKDGDYSITVKVGPHVEIYGVHLLYGTEDALFYRAESRNRCVLGLFSSLELYKGSHVFKQLKTAVQTCGRSANQVEV</sequence>
<reference evidence="1" key="1">
    <citation type="submission" date="2023-02" db="EMBL/GenBank/DDBJ databases">
        <title>Genome of toxic invasive species Heracleum sosnowskyi carries increased number of genes despite the absence of recent whole-genome duplications.</title>
        <authorList>
            <person name="Schelkunov M."/>
            <person name="Shtratnikova V."/>
            <person name="Makarenko M."/>
            <person name="Klepikova A."/>
            <person name="Omelchenko D."/>
            <person name="Novikova G."/>
            <person name="Obukhova E."/>
            <person name="Bogdanov V."/>
            <person name="Penin A."/>
            <person name="Logacheva M."/>
        </authorList>
    </citation>
    <scope>NUCLEOTIDE SEQUENCE</scope>
    <source>
        <strain evidence="1">Hsosn_3</strain>
        <tissue evidence="1">Leaf</tissue>
    </source>
</reference>
<organism evidence="1 2">
    <name type="scientific">Heracleum sosnowskyi</name>
    <dbReference type="NCBI Taxonomy" id="360622"/>
    <lineage>
        <taxon>Eukaryota</taxon>
        <taxon>Viridiplantae</taxon>
        <taxon>Streptophyta</taxon>
        <taxon>Embryophyta</taxon>
        <taxon>Tracheophyta</taxon>
        <taxon>Spermatophyta</taxon>
        <taxon>Magnoliopsida</taxon>
        <taxon>eudicotyledons</taxon>
        <taxon>Gunneridae</taxon>
        <taxon>Pentapetalae</taxon>
        <taxon>asterids</taxon>
        <taxon>campanulids</taxon>
        <taxon>Apiales</taxon>
        <taxon>Apiaceae</taxon>
        <taxon>Apioideae</taxon>
        <taxon>apioid superclade</taxon>
        <taxon>Tordylieae</taxon>
        <taxon>Tordyliinae</taxon>
        <taxon>Heracleum</taxon>
    </lineage>
</organism>
<name>A0AAD8MMQ1_9APIA</name>
<evidence type="ECO:0000313" key="1">
    <source>
        <dbReference type="EMBL" id="KAK1382305.1"/>
    </source>
</evidence>
<protein>
    <submittedName>
        <fullName evidence="1">Uncharacterized protein</fullName>
    </submittedName>
</protein>